<proteinExistence type="predicted"/>
<protein>
    <submittedName>
        <fullName evidence="2">Uncharacterized protein</fullName>
    </submittedName>
</protein>
<reference evidence="2 3" key="1">
    <citation type="journal article" date="2018" name="Nat. Ecol. Evol.">
        <title>Pezizomycetes genomes reveal the molecular basis of ectomycorrhizal truffle lifestyle.</title>
        <authorList>
            <person name="Murat C."/>
            <person name="Payen T."/>
            <person name="Noel B."/>
            <person name="Kuo A."/>
            <person name="Morin E."/>
            <person name="Chen J."/>
            <person name="Kohler A."/>
            <person name="Krizsan K."/>
            <person name="Balestrini R."/>
            <person name="Da Silva C."/>
            <person name="Montanini B."/>
            <person name="Hainaut M."/>
            <person name="Levati E."/>
            <person name="Barry K.W."/>
            <person name="Belfiori B."/>
            <person name="Cichocki N."/>
            <person name="Clum A."/>
            <person name="Dockter R.B."/>
            <person name="Fauchery L."/>
            <person name="Guy J."/>
            <person name="Iotti M."/>
            <person name="Le Tacon F."/>
            <person name="Lindquist E.A."/>
            <person name="Lipzen A."/>
            <person name="Malagnac F."/>
            <person name="Mello A."/>
            <person name="Molinier V."/>
            <person name="Miyauchi S."/>
            <person name="Poulain J."/>
            <person name="Riccioni C."/>
            <person name="Rubini A."/>
            <person name="Sitrit Y."/>
            <person name="Splivallo R."/>
            <person name="Traeger S."/>
            <person name="Wang M."/>
            <person name="Zifcakova L."/>
            <person name="Wipf D."/>
            <person name="Zambonelli A."/>
            <person name="Paolocci F."/>
            <person name="Nowrousian M."/>
            <person name="Ottonello S."/>
            <person name="Baldrian P."/>
            <person name="Spatafora J.W."/>
            <person name="Henrissat B."/>
            <person name="Nagy L.G."/>
            <person name="Aury J.M."/>
            <person name="Wincker P."/>
            <person name="Grigoriev I.V."/>
            <person name="Bonfante P."/>
            <person name="Martin F.M."/>
        </authorList>
    </citation>
    <scope>NUCLEOTIDE SEQUENCE [LARGE SCALE GENOMIC DNA]</scope>
    <source>
        <strain evidence="2 3">120613-1</strain>
    </source>
</reference>
<name>A0A3N4K9H8_9PEZI</name>
<accession>A0A3N4K9H8</accession>
<organism evidence="2 3">
    <name type="scientific">Choiromyces venosus 120613-1</name>
    <dbReference type="NCBI Taxonomy" id="1336337"/>
    <lineage>
        <taxon>Eukaryota</taxon>
        <taxon>Fungi</taxon>
        <taxon>Dikarya</taxon>
        <taxon>Ascomycota</taxon>
        <taxon>Pezizomycotina</taxon>
        <taxon>Pezizomycetes</taxon>
        <taxon>Pezizales</taxon>
        <taxon>Tuberaceae</taxon>
        <taxon>Choiromyces</taxon>
    </lineage>
</organism>
<evidence type="ECO:0000313" key="3">
    <source>
        <dbReference type="Proteomes" id="UP000276215"/>
    </source>
</evidence>
<dbReference type="Proteomes" id="UP000276215">
    <property type="component" value="Unassembled WGS sequence"/>
</dbReference>
<gene>
    <name evidence="2" type="ORF">L873DRAFT_1798044</name>
</gene>
<evidence type="ECO:0000256" key="1">
    <source>
        <dbReference type="SAM" id="MobiDB-lite"/>
    </source>
</evidence>
<keyword evidence="3" id="KW-1185">Reference proteome</keyword>
<dbReference type="EMBL" id="ML120354">
    <property type="protein sequence ID" value="RPB05091.1"/>
    <property type="molecule type" value="Genomic_DNA"/>
</dbReference>
<feature type="compositionally biased region" description="Basic residues" evidence="1">
    <location>
        <begin position="65"/>
        <end position="75"/>
    </location>
</feature>
<feature type="compositionally biased region" description="Low complexity" evidence="1">
    <location>
        <begin position="12"/>
        <end position="23"/>
    </location>
</feature>
<feature type="region of interest" description="Disordered" evidence="1">
    <location>
        <begin position="1"/>
        <end position="75"/>
    </location>
</feature>
<evidence type="ECO:0000313" key="2">
    <source>
        <dbReference type="EMBL" id="RPB05091.1"/>
    </source>
</evidence>
<dbReference type="AlphaFoldDB" id="A0A3N4K9H8"/>
<feature type="compositionally biased region" description="Polar residues" evidence="1">
    <location>
        <begin position="27"/>
        <end position="36"/>
    </location>
</feature>
<sequence>MPPPDLTSYNEPSPTSQPQNNPPHYTAPNQPEQQPSLFLWGSTGSPRPAKKNRPQGKIFREKTKPKNFKGPRAKM</sequence>